<feature type="region of interest" description="Disordered" evidence="5">
    <location>
        <begin position="298"/>
        <end position="375"/>
    </location>
</feature>
<dbReference type="EMBL" id="JBFOLK010000002">
    <property type="protein sequence ID" value="KAL2534435.1"/>
    <property type="molecule type" value="Genomic_DNA"/>
</dbReference>
<gene>
    <name evidence="7" type="ORF">Adt_07786</name>
</gene>
<dbReference type="InterPro" id="IPR012677">
    <property type="entry name" value="Nucleotide-bd_a/b_plait_sf"/>
</dbReference>
<feature type="region of interest" description="Disordered" evidence="5">
    <location>
        <begin position="499"/>
        <end position="527"/>
    </location>
</feature>
<dbReference type="PANTHER" id="PTHR23099:SF0">
    <property type="entry name" value="GERM CELL NUCLEAR ACIDIC PROTEIN"/>
    <property type="match status" value="1"/>
</dbReference>
<comment type="subcellular location">
    <subcellularLocation>
        <location evidence="1">Nucleus</location>
        <location evidence="1">Nucleolus</location>
    </subcellularLocation>
</comment>
<dbReference type="GO" id="GO:0003723">
    <property type="term" value="F:RNA binding"/>
    <property type="evidence" value="ECO:0007669"/>
    <property type="project" value="UniProtKB-UniRule"/>
</dbReference>
<dbReference type="PROSITE" id="PS50102">
    <property type="entry name" value="RRM"/>
    <property type="match status" value="1"/>
</dbReference>
<evidence type="ECO:0000256" key="4">
    <source>
        <dbReference type="PROSITE-ProRule" id="PRU00176"/>
    </source>
</evidence>
<name>A0ABD1VAR2_9LAMI</name>
<comment type="caution">
    <text evidence="7">The sequence shown here is derived from an EMBL/GenBank/DDBJ whole genome shotgun (WGS) entry which is preliminary data.</text>
</comment>
<reference evidence="8" key="1">
    <citation type="submission" date="2024-07" db="EMBL/GenBank/DDBJ databases">
        <title>Two chromosome-level genome assemblies of Korean endemic species Abeliophyllum distichum and Forsythia ovata (Oleaceae).</title>
        <authorList>
            <person name="Jang H."/>
        </authorList>
    </citation>
    <scope>NUCLEOTIDE SEQUENCE [LARGE SCALE GENOMIC DNA]</scope>
</reference>
<dbReference type="AlphaFoldDB" id="A0ABD1VAR2"/>
<keyword evidence="3" id="KW-0539">Nucleus</keyword>
<evidence type="ECO:0000313" key="7">
    <source>
        <dbReference type="EMBL" id="KAL2534435.1"/>
    </source>
</evidence>
<evidence type="ECO:0000256" key="2">
    <source>
        <dbReference type="ARBA" id="ARBA00022884"/>
    </source>
</evidence>
<evidence type="ECO:0000256" key="5">
    <source>
        <dbReference type="SAM" id="MobiDB-lite"/>
    </source>
</evidence>
<organism evidence="7 8">
    <name type="scientific">Abeliophyllum distichum</name>
    <dbReference type="NCBI Taxonomy" id="126358"/>
    <lineage>
        <taxon>Eukaryota</taxon>
        <taxon>Viridiplantae</taxon>
        <taxon>Streptophyta</taxon>
        <taxon>Embryophyta</taxon>
        <taxon>Tracheophyta</taxon>
        <taxon>Spermatophyta</taxon>
        <taxon>Magnoliopsida</taxon>
        <taxon>eudicotyledons</taxon>
        <taxon>Gunneridae</taxon>
        <taxon>Pentapetalae</taxon>
        <taxon>asterids</taxon>
        <taxon>lamiids</taxon>
        <taxon>Lamiales</taxon>
        <taxon>Oleaceae</taxon>
        <taxon>Forsythieae</taxon>
        <taxon>Abeliophyllum</taxon>
    </lineage>
</organism>
<feature type="compositionally biased region" description="Basic and acidic residues" evidence="5">
    <location>
        <begin position="298"/>
        <end position="309"/>
    </location>
</feature>
<keyword evidence="2 4" id="KW-0694">RNA-binding</keyword>
<dbReference type="SMART" id="SM00360">
    <property type="entry name" value="RRM"/>
    <property type="match status" value="1"/>
</dbReference>
<keyword evidence="8" id="KW-1185">Reference proteome</keyword>
<sequence length="623" mass="69878">MDLKENMGEKIRIYVGGLGLSVREDDLKKTFTSPQLGTVDSVEIMRTKGRSFAYLDYVPVSDKGLAKLFSTYNGCMWRGGKLRLEKAREHYVVRLKREWDDDVELAVNLPSQNVDAAETVRSLVKPRKDPNMEKLQLRIFFPKLRKIKPVPFKGTGKHKYSFQRIEVPPLPLHFCDCEEHSGHPELVKENASNYGTENFGVNQEELNMMKSVMNKILEKENCSNATCTNAGFIMEVNNSAALLNNVQVDDDGDDQMSDEDNLIINMVAGPDNRIAFFKDRRQEAANVDWDSILKEPKTFNDRRSREMHGSQKRNTVASKKKRRTPFDEDDRNHVSARKRMKASPDIVVNDSNTDVNTQPEEAESGSAHLNRDASLPQKSDYLVSEKGITALHSGNSTSHGPEVAEQQSLTVPGFTDKENQSSQVKEQEKITDVLSDKPRATVDKSARGASWLQKSSWTQLVGDTHNSSFSISQVLPGVTFEKQELPQFNNFVFSRNNKPHKSFEKDTSYSVQQVSKPRGGANKDFTTAADKFDVDALTRKEQSHDDLNGEQSSPEIKKKIVKDNEASTSTLGQNVPSALNRPSLGDIVTSEACPFMRSAASMKEWTKTKAALSGSFKKKGNEK</sequence>
<evidence type="ECO:0000259" key="6">
    <source>
        <dbReference type="PROSITE" id="PS50102"/>
    </source>
</evidence>
<dbReference type="GO" id="GO:0005730">
    <property type="term" value="C:nucleolus"/>
    <property type="evidence" value="ECO:0007669"/>
    <property type="project" value="UniProtKB-SubCell"/>
</dbReference>
<dbReference type="PANTHER" id="PTHR23099">
    <property type="entry name" value="TRANSCRIPTIONAL REGULATOR"/>
    <property type="match status" value="1"/>
</dbReference>
<proteinExistence type="predicted"/>
<feature type="compositionally biased region" description="Basic and acidic residues" evidence="5">
    <location>
        <begin position="324"/>
        <end position="333"/>
    </location>
</feature>
<feature type="domain" description="RRM" evidence="6">
    <location>
        <begin position="11"/>
        <end position="89"/>
    </location>
</feature>
<dbReference type="InterPro" id="IPR035979">
    <property type="entry name" value="RBD_domain_sf"/>
</dbReference>
<evidence type="ECO:0000313" key="8">
    <source>
        <dbReference type="Proteomes" id="UP001604336"/>
    </source>
</evidence>
<dbReference type="InterPro" id="IPR000504">
    <property type="entry name" value="RRM_dom"/>
</dbReference>
<feature type="compositionally biased region" description="Polar residues" evidence="5">
    <location>
        <begin position="349"/>
        <end position="359"/>
    </location>
</feature>
<dbReference type="SUPFAM" id="SSF54928">
    <property type="entry name" value="RNA-binding domain, RBD"/>
    <property type="match status" value="1"/>
</dbReference>
<dbReference type="CDD" id="cd12226">
    <property type="entry name" value="RRM_NOL8"/>
    <property type="match status" value="1"/>
</dbReference>
<dbReference type="Gene3D" id="3.30.70.330">
    <property type="match status" value="1"/>
</dbReference>
<protein>
    <submittedName>
        <fullName evidence="7">RNA-binding (RRM/RBD/RNP motif) family protein</fullName>
    </submittedName>
</protein>
<dbReference type="Proteomes" id="UP001604336">
    <property type="component" value="Unassembled WGS sequence"/>
</dbReference>
<accession>A0ABD1VAR2</accession>
<evidence type="ECO:0000256" key="1">
    <source>
        <dbReference type="ARBA" id="ARBA00004604"/>
    </source>
</evidence>
<dbReference type="InterPro" id="IPR034138">
    <property type="entry name" value="NOP8_RRM"/>
</dbReference>
<evidence type="ECO:0000256" key="3">
    <source>
        <dbReference type="ARBA" id="ARBA00023242"/>
    </source>
</evidence>